<evidence type="ECO:0000256" key="4">
    <source>
        <dbReference type="ARBA" id="ARBA00023136"/>
    </source>
</evidence>
<dbReference type="OrthoDB" id="5588846at2759"/>
<keyword evidence="4 5" id="KW-0472">Membrane</keyword>
<dbReference type="STRING" id="225359.A0A2S4PP79"/>
<evidence type="ECO:0000256" key="5">
    <source>
        <dbReference type="SAM" id="Phobius"/>
    </source>
</evidence>
<evidence type="ECO:0000256" key="2">
    <source>
        <dbReference type="ARBA" id="ARBA00022692"/>
    </source>
</evidence>
<evidence type="ECO:0000313" key="6">
    <source>
        <dbReference type="EMBL" id="POS83841.1"/>
    </source>
</evidence>
<comment type="caution">
    <text evidence="6">The sequence shown here is derived from an EMBL/GenBank/DDBJ whole genome shotgun (WGS) entry which is preliminary data.</text>
</comment>
<keyword evidence="7" id="KW-1185">Reference proteome</keyword>
<dbReference type="EMBL" id="PEDP01001318">
    <property type="protein sequence ID" value="POS83841.1"/>
    <property type="molecule type" value="Genomic_DNA"/>
</dbReference>
<evidence type="ECO:0000313" key="7">
    <source>
        <dbReference type="Proteomes" id="UP000237438"/>
    </source>
</evidence>
<comment type="subcellular location">
    <subcellularLocation>
        <location evidence="1">Endomembrane system</location>
        <topology evidence="1">Multi-pass membrane protein</topology>
    </subcellularLocation>
</comment>
<protein>
    <recommendedName>
        <fullName evidence="8">SPX domain-containing protein</fullName>
    </recommendedName>
</protein>
<organism evidence="6 7">
    <name type="scientific">Erysiphe pulchra</name>
    <dbReference type="NCBI Taxonomy" id="225359"/>
    <lineage>
        <taxon>Eukaryota</taxon>
        <taxon>Fungi</taxon>
        <taxon>Dikarya</taxon>
        <taxon>Ascomycota</taxon>
        <taxon>Pezizomycotina</taxon>
        <taxon>Leotiomycetes</taxon>
        <taxon>Erysiphales</taxon>
        <taxon>Erysiphaceae</taxon>
        <taxon>Erysiphe</taxon>
    </lineage>
</organism>
<proteinExistence type="predicted"/>
<feature type="transmembrane region" description="Helical" evidence="5">
    <location>
        <begin position="286"/>
        <end position="310"/>
    </location>
</feature>
<name>A0A2S4PP79_9PEZI</name>
<dbReference type="PANTHER" id="PTHR46140">
    <property type="entry name" value="VACUOLAR TRANSPORTER CHAPERONE 1-RELATED"/>
    <property type="match status" value="1"/>
</dbReference>
<reference evidence="6 7" key="1">
    <citation type="submission" date="2017-10" db="EMBL/GenBank/DDBJ databases">
        <title>Development of genomic resources for the powdery mildew, Erysiphe pulchra.</title>
        <authorList>
            <person name="Wadl P.A."/>
            <person name="Mack B.M."/>
            <person name="Moore G."/>
            <person name="Beltz S.B."/>
        </authorList>
    </citation>
    <scope>NUCLEOTIDE SEQUENCE [LARGE SCALE GENOMIC DNA]</scope>
    <source>
        <strain evidence="6">Cflorida</strain>
    </source>
</reference>
<accession>A0A2S4PP79</accession>
<gene>
    <name evidence="6" type="ORF">EPUL_005585</name>
</gene>
<dbReference type="AlphaFoldDB" id="A0A2S4PP79"/>
<evidence type="ECO:0008006" key="8">
    <source>
        <dbReference type="Google" id="ProtNLM"/>
    </source>
</evidence>
<evidence type="ECO:0000256" key="1">
    <source>
        <dbReference type="ARBA" id="ARBA00004127"/>
    </source>
</evidence>
<dbReference type="InterPro" id="IPR051572">
    <property type="entry name" value="VTC_Complex_Subunit"/>
</dbReference>
<sequence length="379" mass="43721">MVADNVDYDELKNIIKVHTTKNHCQAIAIPGHENELFQQFEKLFYEELSNQHDRVDLFVKSKVDEINSRLQKFINAQRIAFHKILKKYTKWTNSRVLTELFYDEILYNPKSFLQRDFDPLISQYISLLRNLRTAVPDSDKFKVENYTRPVSQQTFSKIQTLSQPKYTYWNEYDDGSEVEEEPYIVYIDPNSESFPGAKTLASMFSKAKRPVDKVREWLTPVPSSGEQRSLLHKDDKLYDQESTIGTEGILEDYASSSDMQNGYSTFYNTTILNINKQTLDSKHDSFLIHTIIGCYAASLTLLLIVWLLFTTGKKKLRKEVDAGVAIGVIASLLFAITGLSLVHLRRQKLSQTHRYCASITFILTLLVNSIILIRVIGNF</sequence>
<keyword evidence="3 5" id="KW-1133">Transmembrane helix</keyword>
<keyword evidence="2 5" id="KW-0812">Transmembrane</keyword>
<dbReference type="GO" id="GO:0012505">
    <property type="term" value="C:endomembrane system"/>
    <property type="evidence" value="ECO:0007669"/>
    <property type="project" value="UniProtKB-SubCell"/>
</dbReference>
<dbReference type="Proteomes" id="UP000237438">
    <property type="component" value="Unassembled WGS sequence"/>
</dbReference>
<dbReference type="PANTHER" id="PTHR46140:SF1">
    <property type="entry name" value="VACUOLAR TRANSPORTER CHAPERONE COMPLEX SUBUNIT 4-RELATED"/>
    <property type="match status" value="1"/>
</dbReference>
<evidence type="ECO:0000256" key="3">
    <source>
        <dbReference type="ARBA" id="ARBA00022989"/>
    </source>
</evidence>
<feature type="transmembrane region" description="Helical" evidence="5">
    <location>
        <begin position="356"/>
        <end position="376"/>
    </location>
</feature>
<feature type="transmembrane region" description="Helical" evidence="5">
    <location>
        <begin position="322"/>
        <end position="344"/>
    </location>
</feature>